<evidence type="ECO:0000313" key="1">
    <source>
        <dbReference type="EMBL" id="GCA76063.1"/>
    </source>
</evidence>
<reference evidence="1 2" key="1">
    <citation type="submission" date="2018-09" db="EMBL/GenBank/DDBJ databases">
        <title>Evolutionary history of phycoerythrin pigmentation in the water bloom-forming cyanobacterium Microcystis aeruginosa.</title>
        <authorList>
            <person name="Tanabe Y."/>
            <person name="Tanabe Y."/>
            <person name="Yamaguchi H."/>
        </authorList>
    </citation>
    <scope>NUCLEOTIDE SEQUENCE [LARGE SCALE GENOMIC DNA]</scope>
    <source>
        <strain evidence="1 2">NIES-2520</strain>
    </source>
</reference>
<gene>
    <name evidence="1" type="ORF">MiTe_02901</name>
</gene>
<sequence length="86" mass="10456">MKNFLGEQNEGLAKSEWKITCELFAPYAPEENPVEAIWFQLKNLLRRFYRFGKNFKIINFLFEFFAKYNLFKFPNLKRFDAFSQLI</sequence>
<evidence type="ECO:0000313" key="2">
    <source>
        <dbReference type="Proteomes" id="UP000324917"/>
    </source>
</evidence>
<organism evidence="1 2">
    <name type="scientific">Microcystis aeruginosa NIES-2520</name>
    <dbReference type="NCBI Taxonomy" id="2303982"/>
    <lineage>
        <taxon>Bacteria</taxon>
        <taxon>Bacillati</taxon>
        <taxon>Cyanobacteriota</taxon>
        <taxon>Cyanophyceae</taxon>
        <taxon>Oscillatoriophycideae</taxon>
        <taxon>Chroococcales</taxon>
        <taxon>Microcystaceae</taxon>
        <taxon>Microcystis</taxon>
    </lineage>
</organism>
<dbReference type="EMBL" id="BHVP01000057">
    <property type="protein sequence ID" value="GCA76063.1"/>
    <property type="molecule type" value="Genomic_DNA"/>
</dbReference>
<comment type="caution">
    <text evidence="1">The sequence shown here is derived from an EMBL/GenBank/DDBJ whole genome shotgun (WGS) entry which is preliminary data.</text>
</comment>
<accession>A0A5A5RHM4</accession>
<dbReference type="Proteomes" id="UP000324917">
    <property type="component" value="Unassembled WGS sequence"/>
</dbReference>
<name>A0A5A5RHM4_MICAE</name>
<proteinExistence type="predicted"/>
<protein>
    <recommendedName>
        <fullName evidence="3">Tc1-like transposase DDE domain-containing protein</fullName>
    </recommendedName>
</protein>
<dbReference type="AlphaFoldDB" id="A0A5A5RHM4"/>
<evidence type="ECO:0008006" key="3">
    <source>
        <dbReference type="Google" id="ProtNLM"/>
    </source>
</evidence>